<gene>
    <name evidence="1" type="ORF">Sdagh_64270</name>
</gene>
<organism evidence="1 2">
    <name type="scientific">Streptomyces daghestanicus</name>
    <dbReference type="NCBI Taxonomy" id="66885"/>
    <lineage>
        <taxon>Bacteria</taxon>
        <taxon>Bacillati</taxon>
        <taxon>Actinomycetota</taxon>
        <taxon>Actinomycetes</taxon>
        <taxon>Kitasatosporales</taxon>
        <taxon>Streptomycetaceae</taxon>
        <taxon>Streptomyces</taxon>
    </lineage>
</organism>
<name>A0ABQ3QBN9_9ACTN</name>
<evidence type="ECO:0000313" key="1">
    <source>
        <dbReference type="EMBL" id="GHI34697.1"/>
    </source>
</evidence>
<keyword evidence="2" id="KW-1185">Reference proteome</keyword>
<sequence>MARGAAAQQGERAGVVEQVEQVHGASWSFCEGETDPEPENTEGRLSGGLREVVGTRSQRAAGGAVHHQFWVECANMRRTLPHSAERIHRLNFWAPAGGPHRTP</sequence>
<dbReference type="Proteomes" id="UP001052655">
    <property type="component" value="Unassembled WGS sequence"/>
</dbReference>
<dbReference type="EMBL" id="BNDX01000016">
    <property type="protein sequence ID" value="GHI34697.1"/>
    <property type="molecule type" value="Genomic_DNA"/>
</dbReference>
<protein>
    <submittedName>
        <fullName evidence="1">Uncharacterized protein</fullName>
    </submittedName>
</protein>
<proteinExistence type="predicted"/>
<reference evidence="1" key="1">
    <citation type="submission" date="2024-05" db="EMBL/GenBank/DDBJ databases">
        <title>Whole genome shotgun sequence of Streptomyces daghestanicus NBRC 12762.</title>
        <authorList>
            <person name="Komaki H."/>
            <person name="Tamura T."/>
        </authorList>
    </citation>
    <scope>NUCLEOTIDE SEQUENCE</scope>
    <source>
        <strain evidence="1">NBRC 12762</strain>
    </source>
</reference>
<comment type="caution">
    <text evidence="1">The sequence shown here is derived from an EMBL/GenBank/DDBJ whole genome shotgun (WGS) entry which is preliminary data.</text>
</comment>
<evidence type="ECO:0000313" key="2">
    <source>
        <dbReference type="Proteomes" id="UP001052655"/>
    </source>
</evidence>
<accession>A0ABQ3QBN9</accession>